<dbReference type="AlphaFoldDB" id="A0A0E9S8J4"/>
<organism evidence="2">
    <name type="scientific">Anguilla anguilla</name>
    <name type="common">European freshwater eel</name>
    <name type="synonym">Muraena anguilla</name>
    <dbReference type="NCBI Taxonomy" id="7936"/>
    <lineage>
        <taxon>Eukaryota</taxon>
        <taxon>Metazoa</taxon>
        <taxon>Chordata</taxon>
        <taxon>Craniata</taxon>
        <taxon>Vertebrata</taxon>
        <taxon>Euteleostomi</taxon>
        <taxon>Actinopterygii</taxon>
        <taxon>Neopterygii</taxon>
        <taxon>Teleostei</taxon>
        <taxon>Anguilliformes</taxon>
        <taxon>Anguillidae</taxon>
        <taxon>Anguilla</taxon>
    </lineage>
</organism>
<evidence type="ECO:0000313" key="2">
    <source>
        <dbReference type="EMBL" id="JAH37591.1"/>
    </source>
</evidence>
<sequence>MLLTVCMSAHHSTEDGEKKDKAKEEEPSEPATEEKKVPKNRPGLKKEEPEAFMASLFCRIRSLPD</sequence>
<protein>
    <submittedName>
        <fullName evidence="2">Uncharacterized protein</fullName>
    </submittedName>
</protein>
<reference evidence="2" key="1">
    <citation type="submission" date="2014-11" db="EMBL/GenBank/DDBJ databases">
        <authorList>
            <person name="Amaro Gonzalez C."/>
        </authorList>
    </citation>
    <scope>NUCLEOTIDE SEQUENCE</scope>
</reference>
<name>A0A0E9S8J4_ANGAN</name>
<evidence type="ECO:0000256" key="1">
    <source>
        <dbReference type="SAM" id="MobiDB-lite"/>
    </source>
</evidence>
<feature type="compositionally biased region" description="Basic and acidic residues" evidence="1">
    <location>
        <begin position="11"/>
        <end position="25"/>
    </location>
</feature>
<accession>A0A0E9S8J4</accession>
<reference evidence="2" key="2">
    <citation type="journal article" date="2015" name="Fish Shellfish Immunol.">
        <title>Early steps in the European eel (Anguilla anguilla)-Vibrio vulnificus interaction in the gills: Role of the RtxA13 toxin.</title>
        <authorList>
            <person name="Callol A."/>
            <person name="Pajuelo D."/>
            <person name="Ebbesson L."/>
            <person name="Teles M."/>
            <person name="MacKenzie S."/>
            <person name="Amaro C."/>
        </authorList>
    </citation>
    <scope>NUCLEOTIDE SEQUENCE</scope>
</reference>
<dbReference type="EMBL" id="GBXM01070986">
    <property type="protein sequence ID" value="JAH37591.1"/>
    <property type="molecule type" value="Transcribed_RNA"/>
</dbReference>
<feature type="region of interest" description="Disordered" evidence="1">
    <location>
        <begin position="1"/>
        <end position="49"/>
    </location>
</feature>
<proteinExistence type="predicted"/>